<evidence type="ECO:0000256" key="5">
    <source>
        <dbReference type="ARBA" id="ARBA00022692"/>
    </source>
</evidence>
<dbReference type="EMBL" id="JACJHX010000007">
    <property type="protein sequence ID" value="MBA9027310.1"/>
    <property type="molecule type" value="Genomic_DNA"/>
</dbReference>
<dbReference type="NCBIfam" id="TIGR00912">
    <property type="entry name" value="2A0309"/>
    <property type="match status" value="1"/>
</dbReference>
<comment type="subcellular location">
    <subcellularLocation>
        <location evidence="1">Membrane</location>
        <topology evidence="1">Multi-pass membrane protein</topology>
    </subcellularLocation>
</comment>
<evidence type="ECO:0000256" key="8">
    <source>
        <dbReference type="SAM" id="Phobius"/>
    </source>
</evidence>
<name>A0ABR6CQK9_9BACI</name>
<feature type="transmembrane region" description="Helical" evidence="8">
    <location>
        <begin position="271"/>
        <end position="296"/>
    </location>
</feature>
<dbReference type="Pfam" id="PF03845">
    <property type="entry name" value="Spore_permease"/>
    <property type="match status" value="1"/>
</dbReference>
<evidence type="ECO:0000256" key="3">
    <source>
        <dbReference type="ARBA" id="ARBA00022448"/>
    </source>
</evidence>
<keyword evidence="6 8" id="KW-1133">Transmembrane helix</keyword>
<feature type="transmembrane region" description="Helical" evidence="8">
    <location>
        <begin position="12"/>
        <end position="33"/>
    </location>
</feature>
<feature type="transmembrane region" description="Helical" evidence="8">
    <location>
        <begin position="112"/>
        <end position="133"/>
    </location>
</feature>
<evidence type="ECO:0000256" key="6">
    <source>
        <dbReference type="ARBA" id="ARBA00022989"/>
    </source>
</evidence>
<evidence type="ECO:0000256" key="4">
    <source>
        <dbReference type="ARBA" id="ARBA00022544"/>
    </source>
</evidence>
<gene>
    <name evidence="9" type="ORF">HNP81_002600</name>
</gene>
<feature type="transmembrane region" description="Helical" evidence="8">
    <location>
        <begin position="336"/>
        <end position="357"/>
    </location>
</feature>
<keyword evidence="4" id="KW-0309">Germination</keyword>
<evidence type="ECO:0000313" key="9">
    <source>
        <dbReference type="EMBL" id="MBA9027310.1"/>
    </source>
</evidence>
<reference evidence="9 10" key="1">
    <citation type="submission" date="2020-08" db="EMBL/GenBank/DDBJ databases">
        <title>Genomic Encyclopedia of Type Strains, Phase IV (KMG-IV): sequencing the most valuable type-strain genomes for metagenomic binning, comparative biology and taxonomic classification.</title>
        <authorList>
            <person name="Goeker M."/>
        </authorList>
    </citation>
    <scope>NUCLEOTIDE SEQUENCE [LARGE SCALE GENOMIC DNA]</scope>
    <source>
        <strain evidence="9 10">DSM 105481</strain>
    </source>
</reference>
<dbReference type="InterPro" id="IPR004761">
    <property type="entry name" value="Spore_GerAB"/>
</dbReference>
<dbReference type="RefSeq" id="WP_028391651.1">
    <property type="nucleotide sequence ID" value="NZ_JACJHX010000007.1"/>
</dbReference>
<evidence type="ECO:0000256" key="1">
    <source>
        <dbReference type="ARBA" id="ARBA00004141"/>
    </source>
</evidence>
<evidence type="ECO:0000313" key="10">
    <source>
        <dbReference type="Proteomes" id="UP000626697"/>
    </source>
</evidence>
<keyword evidence="7 8" id="KW-0472">Membrane</keyword>
<feature type="transmembrane region" description="Helical" evidence="8">
    <location>
        <begin position="308"/>
        <end position="324"/>
    </location>
</feature>
<feature type="transmembrane region" description="Helical" evidence="8">
    <location>
        <begin position="222"/>
        <end position="242"/>
    </location>
</feature>
<organism evidence="9 10">
    <name type="scientific">Peribacillus huizhouensis</name>
    <dbReference type="NCBI Taxonomy" id="1501239"/>
    <lineage>
        <taxon>Bacteria</taxon>
        <taxon>Bacillati</taxon>
        <taxon>Bacillota</taxon>
        <taxon>Bacilli</taxon>
        <taxon>Bacillales</taxon>
        <taxon>Bacillaceae</taxon>
        <taxon>Peribacillus</taxon>
    </lineage>
</organism>
<accession>A0ABR6CQK9</accession>
<sequence>MQEQTIPDRLKISPFLIFYVIMAMQIGLGALDYQRIIAKDAGYDAWISIVFAGTCLHIIVWMIYKIAKIVNGDIVTAHMYVAGNLIGKVLSFPFIFYFLLHSLASLRTLFEILQVWIFPTLNLFWFSLGYMLLSMYVVFGGLRTVVGIAFFSLVLPAFLVFTFFPNLLYSNFESLLPIFDHSVKDLIKGSFHMSLPFIGFEVVLFLYPFIKESQKSEKWAHLGLLATTFLYTILAILTFAFFSEGQLQKVMWPTLMMWKIFKLSFVERFEFIGIAFWNLIILPNVCISIWIGSRLVKRIFKIRQKKGVYLLIIAQLGMITFIHTREEINLLNSLMAKVGFAFTMLYIPLLFIAVYIVKKVKKK</sequence>
<keyword evidence="5 8" id="KW-0812">Transmembrane</keyword>
<feature type="transmembrane region" description="Helical" evidence="8">
    <location>
        <begin position="189"/>
        <end position="210"/>
    </location>
</feature>
<evidence type="ECO:0000256" key="7">
    <source>
        <dbReference type="ARBA" id="ARBA00023136"/>
    </source>
</evidence>
<dbReference type="PANTHER" id="PTHR34975:SF2">
    <property type="entry name" value="SPORE GERMINATION PROTEIN A2"/>
    <property type="match status" value="1"/>
</dbReference>
<keyword evidence="3" id="KW-0813">Transport</keyword>
<proteinExistence type="inferred from homology"/>
<feature type="transmembrane region" description="Helical" evidence="8">
    <location>
        <begin position="45"/>
        <end position="67"/>
    </location>
</feature>
<comment type="similarity">
    <text evidence="2">Belongs to the amino acid-polyamine-organocation (APC) superfamily. Spore germination protein (SGP) (TC 2.A.3.9) family.</text>
</comment>
<evidence type="ECO:0000256" key="2">
    <source>
        <dbReference type="ARBA" id="ARBA00007998"/>
    </source>
</evidence>
<comment type="caution">
    <text evidence="9">The sequence shown here is derived from an EMBL/GenBank/DDBJ whole genome shotgun (WGS) entry which is preliminary data.</text>
</comment>
<protein>
    <submittedName>
        <fullName evidence="9">Spore germination protein (Amino acid permease)</fullName>
    </submittedName>
</protein>
<feature type="transmembrane region" description="Helical" evidence="8">
    <location>
        <begin position="79"/>
        <end position="100"/>
    </location>
</feature>
<feature type="transmembrane region" description="Helical" evidence="8">
    <location>
        <begin position="145"/>
        <end position="169"/>
    </location>
</feature>
<keyword evidence="10" id="KW-1185">Reference proteome</keyword>
<dbReference type="Proteomes" id="UP000626697">
    <property type="component" value="Unassembled WGS sequence"/>
</dbReference>
<dbReference type="PANTHER" id="PTHR34975">
    <property type="entry name" value="SPORE GERMINATION PROTEIN A2"/>
    <property type="match status" value="1"/>
</dbReference>